<feature type="domain" description="Peptidase M20 dimerisation" evidence="3">
    <location>
        <begin position="210"/>
        <end position="313"/>
    </location>
</feature>
<evidence type="ECO:0000259" key="3">
    <source>
        <dbReference type="Pfam" id="PF07687"/>
    </source>
</evidence>
<evidence type="ECO:0000256" key="2">
    <source>
        <dbReference type="ARBA" id="ARBA00022801"/>
    </source>
</evidence>
<dbReference type="GO" id="GO:0050538">
    <property type="term" value="F:N-carbamoyl-L-amino-acid hydrolase activity"/>
    <property type="evidence" value="ECO:0007669"/>
    <property type="project" value="UniProtKB-EC"/>
</dbReference>
<comment type="caution">
    <text evidence="4">The sequence shown here is derived from an EMBL/GenBank/DDBJ whole genome shotgun (WGS) entry which is preliminary data.</text>
</comment>
<dbReference type="PANTHER" id="PTHR32494:SF5">
    <property type="entry name" value="ALLANTOATE AMIDOHYDROLASE"/>
    <property type="match status" value="1"/>
</dbReference>
<name>A0ABX0WLN4_9BURK</name>
<evidence type="ECO:0000313" key="5">
    <source>
        <dbReference type="Proteomes" id="UP000783934"/>
    </source>
</evidence>
<dbReference type="RefSeq" id="WP_167660390.1">
    <property type="nucleotide sequence ID" value="NZ_BMCQ01000009.1"/>
</dbReference>
<dbReference type="Gene3D" id="3.40.630.10">
    <property type="entry name" value="Zn peptidases"/>
    <property type="match status" value="1"/>
</dbReference>
<dbReference type="NCBIfam" id="NF006771">
    <property type="entry name" value="PRK09290.1-5"/>
    <property type="match status" value="1"/>
</dbReference>
<dbReference type="InterPro" id="IPR010158">
    <property type="entry name" value="Amidase_Cbmase"/>
</dbReference>
<keyword evidence="2 4" id="KW-0378">Hydrolase</keyword>
<dbReference type="SUPFAM" id="SSF55031">
    <property type="entry name" value="Bacterial exopeptidase dimerisation domain"/>
    <property type="match status" value="1"/>
</dbReference>
<dbReference type="SUPFAM" id="SSF53187">
    <property type="entry name" value="Zn-dependent exopeptidases"/>
    <property type="match status" value="1"/>
</dbReference>
<dbReference type="Gene3D" id="3.30.70.360">
    <property type="match status" value="1"/>
</dbReference>
<dbReference type="InterPro" id="IPR036264">
    <property type="entry name" value="Bact_exopeptidase_dim_dom"/>
</dbReference>
<dbReference type="InterPro" id="IPR002933">
    <property type="entry name" value="Peptidase_M20"/>
</dbReference>
<accession>A0ABX0WLN4</accession>
<reference evidence="4 5" key="1">
    <citation type="submission" date="2020-03" db="EMBL/GenBank/DDBJ databases">
        <title>Genomic Encyclopedia of Type Strains, Phase IV (KMG-IV): sequencing the most valuable type-strain genomes for metagenomic binning, comparative biology and taxonomic classification.</title>
        <authorList>
            <person name="Goeker M."/>
        </authorList>
    </citation>
    <scope>NUCLEOTIDE SEQUENCE [LARGE SCALE GENOMIC DNA]</scope>
    <source>
        <strain evidence="4 5">DSM 26613</strain>
    </source>
</reference>
<protein>
    <submittedName>
        <fullName evidence="4">N-carbamoyl-L-amino-acid hydrolase</fullName>
        <ecNumber evidence="4">3.5.1.87</ecNumber>
    </submittedName>
</protein>
<dbReference type="NCBIfam" id="NF006769">
    <property type="entry name" value="PRK09290.1-3"/>
    <property type="match status" value="1"/>
</dbReference>
<dbReference type="EC" id="3.5.1.87" evidence="4"/>
<gene>
    <name evidence="4" type="ORF">GGR41_000371</name>
</gene>
<dbReference type="NCBIfam" id="NF009527">
    <property type="entry name" value="PRK12891.1"/>
    <property type="match status" value="1"/>
</dbReference>
<dbReference type="Pfam" id="PF07687">
    <property type="entry name" value="M20_dimer"/>
    <property type="match status" value="1"/>
</dbReference>
<keyword evidence="5" id="KW-1185">Reference proteome</keyword>
<dbReference type="Proteomes" id="UP000783934">
    <property type="component" value="Unassembled WGS sequence"/>
</dbReference>
<dbReference type="EMBL" id="JAATIZ010000001">
    <property type="protein sequence ID" value="NJB64150.1"/>
    <property type="molecule type" value="Genomic_DNA"/>
</dbReference>
<sequence>MQKTVVVNQERLWSRLMEMAKIGATPLGGSCRLALTEEDRQGRDLFIEWSKALGCDIKIDRMGNIFAIRPGKDPKRLPVSCGSHLDTQPHGGKFDGVYGVLAGLEVFATLNENNIETASPLQVCVWTNEEGSRFSPPMISSGVYGGVYELDYALGRVDEEGITLGEALEKISYKGEIDCGSNQMGAFIEVHIEQGPILERNSETIGVVTGVQGSRWYQVWFEGRDAHTGSTPMAGRQDALLSAAHAIAKIKEIALDHAPDAVATVGRIEAYPNSHNTIPGKVFFTVDMRNPEEETLDQMEKQLYQVIEAAAKKESNDFKIEVISKTPPIKFNDNCIEIIEKATRKCNLKHRRMISGAGHDACHISKVAPTAMIFIPCAEGISHNETESATKEDLAAGTQILLETLVELADQ</sequence>
<dbReference type="NCBIfam" id="TIGR01879">
    <property type="entry name" value="hydantase"/>
    <property type="match status" value="1"/>
</dbReference>
<comment type="similarity">
    <text evidence="1">Belongs to the peptidase M20 family.</text>
</comment>
<proteinExistence type="inferred from homology"/>
<dbReference type="PIRSF" id="PIRSF001235">
    <property type="entry name" value="Amidase_carbamoylase"/>
    <property type="match status" value="1"/>
</dbReference>
<evidence type="ECO:0000256" key="1">
    <source>
        <dbReference type="ARBA" id="ARBA00006153"/>
    </source>
</evidence>
<dbReference type="InterPro" id="IPR011650">
    <property type="entry name" value="Peptidase_M20_dimer"/>
</dbReference>
<organism evidence="4 5">
    <name type="scientific">Paenalcaligenes hominis</name>
    <dbReference type="NCBI Taxonomy" id="643674"/>
    <lineage>
        <taxon>Bacteria</taxon>
        <taxon>Pseudomonadati</taxon>
        <taxon>Pseudomonadota</taxon>
        <taxon>Betaproteobacteria</taxon>
        <taxon>Burkholderiales</taxon>
        <taxon>Alcaligenaceae</taxon>
        <taxon>Paenalcaligenes</taxon>
    </lineage>
</organism>
<dbReference type="CDD" id="cd03884">
    <property type="entry name" value="M20_bAS"/>
    <property type="match status" value="1"/>
</dbReference>
<evidence type="ECO:0000313" key="4">
    <source>
        <dbReference type="EMBL" id="NJB64150.1"/>
    </source>
</evidence>
<dbReference type="Pfam" id="PF01546">
    <property type="entry name" value="Peptidase_M20"/>
    <property type="match status" value="1"/>
</dbReference>
<dbReference type="PANTHER" id="PTHR32494">
    <property type="entry name" value="ALLANTOATE DEIMINASE-RELATED"/>
    <property type="match status" value="1"/>
</dbReference>